<accession>A0A0N4ZD49</accession>
<organism evidence="1 2">
    <name type="scientific">Parastrongyloides trichosuri</name>
    <name type="common">Possum-specific nematode worm</name>
    <dbReference type="NCBI Taxonomy" id="131310"/>
    <lineage>
        <taxon>Eukaryota</taxon>
        <taxon>Metazoa</taxon>
        <taxon>Ecdysozoa</taxon>
        <taxon>Nematoda</taxon>
        <taxon>Chromadorea</taxon>
        <taxon>Rhabditida</taxon>
        <taxon>Tylenchina</taxon>
        <taxon>Panagrolaimomorpha</taxon>
        <taxon>Strongyloidoidea</taxon>
        <taxon>Strongyloididae</taxon>
        <taxon>Parastrongyloides</taxon>
    </lineage>
</organism>
<dbReference type="WBParaSite" id="PTRK_0000547600.1">
    <property type="protein sequence ID" value="PTRK_0000547600.1"/>
    <property type="gene ID" value="PTRK_0000547600"/>
</dbReference>
<evidence type="ECO:0000313" key="2">
    <source>
        <dbReference type="WBParaSite" id="PTRK_0000547600.1"/>
    </source>
</evidence>
<sequence length="186" mass="21231">MIKGRIRPGINYIGSHCYGVEYTMVVTGELFCNGTRYNNSKIAIKECDESGTACDCYCEEYKVYLTGNIYCRSNPYTRATIDIYLCSLPRLSCTKISHTNKVGLTLFYSGYLSNERKSDSTLRIDINHNCCGQIRGIKFYPNTKILYPFENYLKCGNEWNFKDLGQIELSDNHCSSKDFVGPFGKK</sequence>
<name>A0A0N4ZD49_PARTI</name>
<dbReference type="Proteomes" id="UP000038045">
    <property type="component" value="Unplaced"/>
</dbReference>
<proteinExistence type="predicted"/>
<reference evidence="2" key="1">
    <citation type="submission" date="2017-02" db="UniProtKB">
        <authorList>
            <consortium name="WormBaseParasite"/>
        </authorList>
    </citation>
    <scope>IDENTIFICATION</scope>
</reference>
<dbReference type="AlphaFoldDB" id="A0A0N4ZD49"/>
<protein>
    <submittedName>
        <fullName evidence="2">Uncharacterized protein</fullName>
    </submittedName>
</protein>
<evidence type="ECO:0000313" key="1">
    <source>
        <dbReference type="Proteomes" id="UP000038045"/>
    </source>
</evidence>
<keyword evidence="1" id="KW-1185">Reference proteome</keyword>